<sequence length="226" mass="25746">MAEKILMGEYKQLSKEPWTNIELVNENIFEWIVALIVINPDSVYNGGYFKAKMTFPRDYPFRPPEFRFLRPLFHPNIYPDGKLCISILHQPGEDVMSGELASERWSPAQRVESVLISILSLLDDAEVNSPANVDAGVMLRNYPEKYKERVKQDLEASKKDIPVDFVMPTTQVVAQKKEIEDHGFSWSDSEAEDDFGASDSDEEMMEDDDEEPGDGSPSDSDDEKDE</sequence>
<reference evidence="1" key="1">
    <citation type="submission" date="2024-02" db="EMBL/GenBank/DDBJ databases">
        <title>Metagenome Assembled Genome of Zalaria obscura JY119.</title>
        <authorList>
            <person name="Vighnesh L."/>
            <person name="Jagadeeshwari U."/>
            <person name="Venkata Ramana C."/>
            <person name="Sasikala C."/>
        </authorList>
    </citation>
    <scope>NUCLEOTIDE SEQUENCE</scope>
    <source>
        <strain evidence="1">JY119</strain>
    </source>
</reference>
<keyword evidence="1" id="KW-0808">Transferase</keyword>
<protein>
    <submittedName>
        <fullName evidence="1">Ubiquitin-conjugating enzyme subunit</fullName>
        <ecNumber evidence="1">2.3.2.23</ecNumber>
    </submittedName>
</protein>
<evidence type="ECO:0000313" key="1">
    <source>
        <dbReference type="EMBL" id="KAK8213546.1"/>
    </source>
</evidence>
<dbReference type="Proteomes" id="UP001320706">
    <property type="component" value="Unassembled WGS sequence"/>
</dbReference>
<comment type="caution">
    <text evidence="1">The sequence shown here is derived from an EMBL/GenBank/DDBJ whole genome shotgun (WGS) entry which is preliminary data.</text>
</comment>
<organism evidence="1 2">
    <name type="scientific">Zalaria obscura</name>
    <dbReference type="NCBI Taxonomy" id="2024903"/>
    <lineage>
        <taxon>Eukaryota</taxon>
        <taxon>Fungi</taxon>
        <taxon>Dikarya</taxon>
        <taxon>Ascomycota</taxon>
        <taxon>Pezizomycotina</taxon>
        <taxon>Dothideomycetes</taxon>
        <taxon>Dothideomycetidae</taxon>
        <taxon>Dothideales</taxon>
        <taxon>Zalariaceae</taxon>
        <taxon>Zalaria</taxon>
    </lineage>
</organism>
<gene>
    <name evidence="1" type="primary">CDC34</name>
    <name evidence="1" type="ORF">M8818_002848</name>
</gene>
<evidence type="ECO:0000313" key="2">
    <source>
        <dbReference type="Proteomes" id="UP001320706"/>
    </source>
</evidence>
<keyword evidence="1" id="KW-0012">Acyltransferase</keyword>
<accession>A0ACC3SHM4</accession>
<keyword evidence="2" id="KW-1185">Reference proteome</keyword>
<dbReference type="EC" id="2.3.2.23" evidence="1"/>
<name>A0ACC3SHM4_9PEZI</name>
<dbReference type="EMBL" id="JAMKPW020000011">
    <property type="protein sequence ID" value="KAK8213546.1"/>
    <property type="molecule type" value="Genomic_DNA"/>
</dbReference>
<proteinExistence type="predicted"/>